<dbReference type="SUPFAM" id="SSF46689">
    <property type="entry name" value="Homeodomain-like"/>
    <property type="match status" value="1"/>
</dbReference>
<dbReference type="FunFam" id="3.40.50.300:FF:000006">
    <property type="entry name" value="DNA-binding transcriptional regulator NtrC"/>
    <property type="match status" value="1"/>
</dbReference>
<dbReference type="InterPro" id="IPR058031">
    <property type="entry name" value="AAA_lid_NorR"/>
</dbReference>
<gene>
    <name evidence="19" type="primary">ntrC_2</name>
    <name evidence="19" type="ORF">ETAA1_13290</name>
</gene>
<evidence type="ECO:0000256" key="6">
    <source>
        <dbReference type="ARBA" id="ARBA00022741"/>
    </source>
</evidence>
<evidence type="ECO:0000256" key="12">
    <source>
        <dbReference type="ARBA" id="ARBA00023163"/>
    </source>
</evidence>
<dbReference type="GO" id="GO:0000160">
    <property type="term" value="P:phosphorelay signal transduction system"/>
    <property type="evidence" value="ECO:0007669"/>
    <property type="project" value="UniProtKB-KW"/>
</dbReference>
<evidence type="ECO:0000259" key="17">
    <source>
        <dbReference type="PROSITE" id="PS50045"/>
    </source>
</evidence>
<dbReference type="InterPro" id="IPR025662">
    <property type="entry name" value="Sigma_54_int_dom_ATP-bd_1"/>
</dbReference>
<dbReference type="PANTHER" id="PTHR32071">
    <property type="entry name" value="TRANSCRIPTIONAL REGULATORY PROTEIN"/>
    <property type="match status" value="1"/>
</dbReference>
<evidence type="ECO:0000256" key="11">
    <source>
        <dbReference type="ARBA" id="ARBA00023159"/>
    </source>
</evidence>
<reference evidence="19 20" key="1">
    <citation type="submission" date="2019-02" db="EMBL/GenBank/DDBJ databases">
        <title>Deep-cultivation of Planctomycetes and their phenomic and genomic characterization uncovers novel biology.</title>
        <authorList>
            <person name="Wiegand S."/>
            <person name="Jogler M."/>
            <person name="Boedeker C."/>
            <person name="Pinto D."/>
            <person name="Vollmers J."/>
            <person name="Rivas-Marin E."/>
            <person name="Kohn T."/>
            <person name="Peeters S.H."/>
            <person name="Heuer A."/>
            <person name="Rast P."/>
            <person name="Oberbeckmann S."/>
            <person name="Bunk B."/>
            <person name="Jeske O."/>
            <person name="Meyerdierks A."/>
            <person name="Storesund J.E."/>
            <person name="Kallscheuer N."/>
            <person name="Luecker S."/>
            <person name="Lage O.M."/>
            <person name="Pohl T."/>
            <person name="Merkel B.J."/>
            <person name="Hornburger P."/>
            <person name="Mueller R.-W."/>
            <person name="Bruemmer F."/>
            <person name="Labrenz M."/>
            <person name="Spormann A.M."/>
            <person name="Op den Camp H."/>
            <person name="Overmann J."/>
            <person name="Amann R."/>
            <person name="Jetten M.S.M."/>
            <person name="Mascher T."/>
            <person name="Medema M.H."/>
            <person name="Devos D.P."/>
            <person name="Kaster A.-K."/>
            <person name="Ovreas L."/>
            <person name="Rohde M."/>
            <person name="Galperin M.Y."/>
            <person name="Jogler C."/>
        </authorList>
    </citation>
    <scope>NUCLEOTIDE SEQUENCE [LARGE SCALE GENOMIC DNA]</scope>
    <source>
        <strain evidence="19 20">ETA_A1</strain>
    </source>
</reference>
<accession>A0A517XPH3</accession>
<dbReference type="Pfam" id="PF00158">
    <property type="entry name" value="Sigma54_activat"/>
    <property type="match status" value="1"/>
</dbReference>
<dbReference type="SUPFAM" id="SSF52540">
    <property type="entry name" value="P-loop containing nucleoside triphosphate hydrolases"/>
    <property type="match status" value="1"/>
</dbReference>
<dbReference type="AlphaFoldDB" id="A0A517XPH3"/>
<evidence type="ECO:0000313" key="19">
    <source>
        <dbReference type="EMBL" id="QDU19405.1"/>
    </source>
</evidence>
<keyword evidence="8" id="KW-0902">Two-component regulatory system</keyword>
<dbReference type="GO" id="GO:0043565">
    <property type="term" value="F:sequence-specific DNA binding"/>
    <property type="evidence" value="ECO:0007669"/>
    <property type="project" value="InterPro"/>
</dbReference>
<evidence type="ECO:0000256" key="15">
    <source>
        <dbReference type="ARBA" id="ARBA00031910"/>
    </source>
</evidence>
<dbReference type="Gene3D" id="1.10.10.60">
    <property type="entry name" value="Homeodomain-like"/>
    <property type="match status" value="1"/>
</dbReference>
<evidence type="ECO:0000256" key="7">
    <source>
        <dbReference type="ARBA" id="ARBA00022840"/>
    </source>
</evidence>
<dbReference type="PROSITE" id="PS50110">
    <property type="entry name" value="RESPONSE_REGULATORY"/>
    <property type="match status" value="1"/>
</dbReference>
<keyword evidence="4" id="KW-0678">Repressor</keyword>
<evidence type="ECO:0000256" key="5">
    <source>
        <dbReference type="ARBA" id="ARBA00022553"/>
    </source>
</evidence>
<dbReference type="InterPro" id="IPR002197">
    <property type="entry name" value="HTH_Fis"/>
</dbReference>
<dbReference type="PANTHER" id="PTHR32071:SF95">
    <property type="entry name" value="DNA-BINDING TRANSCRIPTIONAL REGULATOR NTRC"/>
    <property type="match status" value="1"/>
</dbReference>
<keyword evidence="12" id="KW-0804">Transcription</keyword>
<dbReference type="Gene3D" id="1.10.8.60">
    <property type="match status" value="1"/>
</dbReference>
<dbReference type="GO" id="GO:0006355">
    <property type="term" value="P:regulation of DNA-templated transcription"/>
    <property type="evidence" value="ECO:0007669"/>
    <property type="project" value="InterPro"/>
</dbReference>
<keyword evidence="13" id="KW-0535">Nitrogen fixation</keyword>
<evidence type="ECO:0000256" key="14">
    <source>
        <dbReference type="ARBA" id="ARBA00029881"/>
    </source>
</evidence>
<dbReference type="GO" id="GO:0005737">
    <property type="term" value="C:cytoplasm"/>
    <property type="evidence" value="ECO:0007669"/>
    <property type="project" value="UniProtKB-SubCell"/>
</dbReference>
<dbReference type="Pfam" id="PF00072">
    <property type="entry name" value="Response_reg"/>
    <property type="match status" value="1"/>
</dbReference>
<protein>
    <recommendedName>
        <fullName evidence="2">DNA-binding transcriptional regulator NtrC</fullName>
    </recommendedName>
    <alternativeName>
        <fullName evidence="14">Nitrogen regulation protein NR(I)</fullName>
    </alternativeName>
    <alternativeName>
        <fullName evidence="15">Nitrogen regulator I</fullName>
    </alternativeName>
</protein>
<evidence type="ECO:0000256" key="3">
    <source>
        <dbReference type="ARBA" id="ARBA00022490"/>
    </source>
</evidence>
<sequence length="479" mass="51634">MPRLLLVDDEPNVLYTLELGLAGDGLELLTARTVRDAIGLVRSAAPDAMVLDLRLPDGSGLDVFDAARAIDPHLPVVVITAHGTTDTAIEAMKRGAFEYLLKPVDLHQLQEVVGRALAARRMRAVPAVPDRDDADPDADVIVGRGPAMQEVFKAIGRITAKDVNVLITGESGTGKELVARAVYQHSRRADRPFLAINCAAIPEALLESELFGHEKGAFTGADRQRVGRFEQADGGTIFLDEVGDMAPAAQAKVLRLLQQQQFERVGSGETRTVDVRVIAATNRNLEAMAAAGAFREDLLYRLNGFTIHLPPLRDRREDVPLLAERFLRAANRKLGKAVRGFAPEALRLVEGYGWPGNVRELQSAVRYAVVQATGEAVTPDCLPRSVRGAGPEPATVADPGLDVTGLTRELLARGEENVYEKVIRAVDRAVLGVVLGHADGNQVAASHLLGISRTTLRAKLQALKLVIEKHVRPDGPTDG</sequence>
<dbReference type="KEGG" id="uli:ETAA1_13290"/>
<dbReference type="SMART" id="SM00382">
    <property type="entry name" value="AAA"/>
    <property type="match status" value="1"/>
</dbReference>
<name>A0A517XPH3_9BACT</name>
<evidence type="ECO:0000256" key="10">
    <source>
        <dbReference type="ARBA" id="ARBA00023125"/>
    </source>
</evidence>
<dbReference type="CDD" id="cd00156">
    <property type="entry name" value="REC"/>
    <property type="match status" value="1"/>
</dbReference>
<evidence type="ECO:0000256" key="9">
    <source>
        <dbReference type="ARBA" id="ARBA00023015"/>
    </source>
</evidence>
<dbReference type="EMBL" id="CP036273">
    <property type="protein sequence ID" value="QDU19405.1"/>
    <property type="molecule type" value="Genomic_DNA"/>
</dbReference>
<comment type="subcellular location">
    <subcellularLocation>
        <location evidence="1">Cytoplasm</location>
    </subcellularLocation>
</comment>
<organism evidence="19 20">
    <name type="scientific">Urbifossiella limnaea</name>
    <dbReference type="NCBI Taxonomy" id="2528023"/>
    <lineage>
        <taxon>Bacteria</taxon>
        <taxon>Pseudomonadati</taxon>
        <taxon>Planctomycetota</taxon>
        <taxon>Planctomycetia</taxon>
        <taxon>Gemmatales</taxon>
        <taxon>Gemmataceae</taxon>
        <taxon>Urbifossiella</taxon>
    </lineage>
</organism>
<evidence type="ECO:0000256" key="8">
    <source>
        <dbReference type="ARBA" id="ARBA00023012"/>
    </source>
</evidence>
<dbReference type="OrthoDB" id="9803970at2"/>
<dbReference type="PROSITE" id="PS00676">
    <property type="entry name" value="SIGMA54_INTERACT_2"/>
    <property type="match status" value="1"/>
</dbReference>
<keyword evidence="9" id="KW-0805">Transcription regulation</keyword>
<keyword evidence="7" id="KW-0067">ATP-binding</keyword>
<keyword evidence="6" id="KW-0547">Nucleotide-binding</keyword>
<feature type="modified residue" description="4-aspartylphosphate" evidence="16">
    <location>
        <position position="52"/>
    </location>
</feature>
<dbReference type="InterPro" id="IPR009057">
    <property type="entry name" value="Homeodomain-like_sf"/>
</dbReference>
<keyword evidence="3" id="KW-0963">Cytoplasm</keyword>
<dbReference type="SMART" id="SM00448">
    <property type="entry name" value="REC"/>
    <property type="match status" value="1"/>
</dbReference>
<feature type="domain" description="Response regulatory" evidence="18">
    <location>
        <begin position="3"/>
        <end position="117"/>
    </location>
</feature>
<evidence type="ECO:0000256" key="1">
    <source>
        <dbReference type="ARBA" id="ARBA00004496"/>
    </source>
</evidence>
<dbReference type="InterPro" id="IPR011006">
    <property type="entry name" value="CheY-like_superfamily"/>
</dbReference>
<dbReference type="GO" id="GO:0005524">
    <property type="term" value="F:ATP binding"/>
    <property type="evidence" value="ECO:0007669"/>
    <property type="project" value="UniProtKB-KW"/>
</dbReference>
<dbReference type="InterPro" id="IPR027417">
    <property type="entry name" value="P-loop_NTPase"/>
</dbReference>
<keyword evidence="10" id="KW-0238">DNA-binding</keyword>
<evidence type="ECO:0000256" key="4">
    <source>
        <dbReference type="ARBA" id="ARBA00022491"/>
    </source>
</evidence>
<keyword evidence="20" id="KW-1185">Reference proteome</keyword>
<dbReference type="InterPro" id="IPR002078">
    <property type="entry name" value="Sigma_54_int"/>
</dbReference>
<dbReference type="PROSITE" id="PS00675">
    <property type="entry name" value="SIGMA54_INTERACT_1"/>
    <property type="match status" value="1"/>
</dbReference>
<dbReference type="PROSITE" id="PS50045">
    <property type="entry name" value="SIGMA54_INTERACT_4"/>
    <property type="match status" value="1"/>
</dbReference>
<feature type="domain" description="Sigma-54 factor interaction" evidence="17">
    <location>
        <begin position="141"/>
        <end position="370"/>
    </location>
</feature>
<proteinExistence type="predicted"/>
<dbReference type="InterPro" id="IPR025943">
    <property type="entry name" value="Sigma_54_int_dom_ATP-bd_2"/>
</dbReference>
<evidence type="ECO:0000256" key="16">
    <source>
        <dbReference type="PROSITE-ProRule" id="PRU00169"/>
    </source>
</evidence>
<keyword evidence="5 16" id="KW-0597">Phosphoprotein</keyword>
<dbReference type="CDD" id="cd00009">
    <property type="entry name" value="AAA"/>
    <property type="match status" value="1"/>
</dbReference>
<dbReference type="SUPFAM" id="SSF52172">
    <property type="entry name" value="CheY-like"/>
    <property type="match status" value="1"/>
</dbReference>
<evidence type="ECO:0000313" key="20">
    <source>
        <dbReference type="Proteomes" id="UP000319576"/>
    </source>
</evidence>
<dbReference type="Pfam" id="PF02954">
    <property type="entry name" value="HTH_8"/>
    <property type="match status" value="1"/>
</dbReference>
<evidence type="ECO:0000259" key="18">
    <source>
        <dbReference type="PROSITE" id="PS50110"/>
    </source>
</evidence>
<dbReference type="RefSeq" id="WP_145235374.1">
    <property type="nucleotide sequence ID" value="NZ_CP036273.1"/>
</dbReference>
<dbReference type="Pfam" id="PF25601">
    <property type="entry name" value="AAA_lid_14"/>
    <property type="match status" value="1"/>
</dbReference>
<dbReference type="Gene3D" id="3.40.50.300">
    <property type="entry name" value="P-loop containing nucleotide triphosphate hydrolases"/>
    <property type="match status" value="1"/>
</dbReference>
<evidence type="ECO:0000256" key="2">
    <source>
        <dbReference type="ARBA" id="ARBA00019059"/>
    </source>
</evidence>
<evidence type="ECO:0000256" key="13">
    <source>
        <dbReference type="ARBA" id="ARBA00023231"/>
    </source>
</evidence>
<dbReference type="Gene3D" id="3.40.50.2300">
    <property type="match status" value="1"/>
</dbReference>
<dbReference type="InterPro" id="IPR003593">
    <property type="entry name" value="AAA+_ATPase"/>
</dbReference>
<dbReference type="InterPro" id="IPR001789">
    <property type="entry name" value="Sig_transdc_resp-reg_receiver"/>
</dbReference>
<dbReference type="Proteomes" id="UP000319576">
    <property type="component" value="Chromosome"/>
</dbReference>
<keyword evidence="11" id="KW-0010">Activator</keyword>